<dbReference type="InterPro" id="IPR014158">
    <property type="entry name" value="T4SS_VirB5"/>
</dbReference>
<proteinExistence type="predicted"/>
<gene>
    <name evidence="2" type="ORF">HMPREF9282_02089</name>
</gene>
<protein>
    <submittedName>
        <fullName evidence="2">Uncharacterized protein</fullName>
    </submittedName>
</protein>
<dbReference type="EMBL" id="AHAF01000023">
    <property type="protein sequence ID" value="EKU77372.1"/>
    <property type="molecule type" value="Genomic_DNA"/>
</dbReference>
<evidence type="ECO:0000313" key="3">
    <source>
        <dbReference type="Proteomes" id="UP000009891"/>
    </source>
</evidence>
<feature type="coiled-coil region" evidence="1">
    <location>
        <begin position="216"/>
        <end position="243"/>
    </location>
</feature>
<comment type="caution">
    <text evidence="2">The sequence shown here is derived from an EMBL/GenBank/DDBJ whole genome shotgun (WGS) entry which is preliminary data.</text>
</comment>
<dbReference type="Gene3D" id="1.20.58.430">
    <property type="entry name" value="Type IV secretion system, VirB5-domain"/>
    <property type="match status" value="1"/>
</dbReference>
<evidence type="ECO:0000256" key="1">
    <source>
        <dbReference type="SAM" id="Coils"/>
    </source>
</evidence>
<dbReference type="InterPro" id="IPR023220">
    <property type="entry name" value="T4SS_VirB5-domain"/>
</dbReference>
<keyword evidence="3" id="KW-1185">Reference proteome</keyword>
<evidence type="ECO:0000313" key="2">
    <source>
        <dbReference type="EMBL" id="EKU77372.1"/>
    </source>
</evidence>
<dbReference type="AlphaFoldDB" id="K9DET6"/>
<organism evidence="2 3">
    <name type="scientific">Veillonella seminalis ACS-216-V-Col6b</name>
    <dbReference type="NCBI Taxonomy" id="883156"/>
    <lineage>
        <taxon>Bacteria</taxon>
        <taxon>Bacillati</taxon>
        <taxon>Bacillota</taxon>
        <taxon>Negativicutes</taxon>
        <taxon>Veillonellales</taxon>
        <taxon>Veillonellaceae</taxon>
        <taxon>Veillonella</taxon>
    </lineage>
</organism>
<keyword evidence="1" id="KW-0175">Coiled coil</keyword>
<accession>K9DET6</accession>
<dbReference type="HOGENOM" id="CLU_983330_0_0_9"/>
<sequence length="283" mass="31424">MGLLNELSLIEMTQVIKQRKRSFIVAALLVGTTTATIRNVDAVYAVHDSKVYTQIVAQMKKATEQINQLKKQYDLHRQNMESLKAEHINPITSDVAYVTNEYNKLKKSVTGILSDTKSGAEGFKELFEDFKNLDYGKLHTTTIPSKVGHNREALEQTNNELIDLITKNQEALKKSNERIAKLTALIPETKGEKAIADLNTQIIAESVRAGNIGAEIQSLNTKQKVIKAQLEKLEKDAAAALNKKTGTDFTEAGEAMIKSGESAPKVKSQADTYRKLTESKGWF</sequence>
<dbReference type="PATRIC" id="fig|883156.3.peg.2043"/>
<dbReference type="Proteomes" id="UP000009891">
    <property type="component" value="Unassembled WGS sequence"/>
</dbReference>
<dbReference type="STRING" id="883156.HMPREF9282_02089"/>
<feature type="coiled-coil region" evidence="1">
    <location>
        <begin position="52"/>
        <end position="86"/>
    </location>
</feature>
<reference evidence="2 3" key="1">
    <citation type="submission" date="2012-09" db="EMBL/GenBank/DDBJ databases">
        <title>The Genome Sequence of Veillonella ratti ACS-216-V-COL6B.</title>
        <authorList>
            <consortium name="The Broad Institute Genome Sequencing Platform"/>
            <person name="Earl A."/>
            <person name="Ward D."/>
            <person name="Feldgarden M."/>
            <person name="Gevers D."/>
            <person name="Saerens B."/>
            <person name="Vaneechoutte M."/>
            <person name="Walker B."/>
            <person name="Young S.K."/>
            <person name="Zeng Q."/>
            <person name="Gargeya S."/>
            <person name="Fitzgerald M."/>
            <person name="Haas B."/>
            <person name="Abouelleil A."/>
            <person name="Alvarado L."/>
            <person name="Arachchi H.M."/>
            <person name="Berlin A."/>
            <person name="Chapman S.B."/>
            <person name="Goldberg J."/>
            <person name="Griggs A."/>
            <person name="Gujja S."/>
            <person name="Hansen M."/>
            <person name="Howarth C."/>
            <person name="Imamovic A."/>
            <person name="Larimer J."/>
            <person name="McCowen C."/>
            <person name="Montmayeur A."/>
            <person name="Murphy C."/>
            <person name="Neiman D."/>
            <person name="Pearson M."/>
            <person name="Priest M."/>
            <person name="Roberts A."/>
            <person name="Saif S."/>
            <person name="Shea T."/>
            <person name="Sisk P."/>
            <person name="Sykes S."/>
            <person name="Wortman J."/>
            <person name="Nusbaum C."/>
            <person name="Birren B."/>
        </authorList>
    </citation>
    <scope>NUCLEOTIDE SEQUENCE [LARGE SCALE GENOMIC DNA]</scope>
    <source>
        <strain evidence="2 3">ACS-216-V-Col6b</strain>
    </source>
</reference>
<dbReference type="RefSeq" id="WP_006556973.1">
    <property type="nucleotide sequence ID" value="NZ_JH992939.1"/>
</dbReference>
<dbReference type="SUPFAM" id="SSF101082">
    <property type="entry name" value="Typo IV secretion system protein TraC"/>
    <property type="match status" value="1"/>
</dbReference>
<dbReference type="Pfam" id="PF07996">
    <property type="entry name" value="T4SS"/>
    <property type="match status" value="1"/>
</dbReference>
<name>K9DET6_9FIRM</name>